<evidence type="ECO:0000256" key="2">
    <source>
        <dbReference type="ARBA" id="ARBA00022801"/>
    </source>
</evidence>
<keyword evidence="1 6" id="KW-0645">Protease</keyword>
<sequence>MSGTFVRSTLLGVGAAVVAALTAFVPSAFGQVAQAAGDPHVVTPQVQSLRAQVHNGTLLKSHGTLAPCAFCQSKLVTAAPGSKTPLSTTVPAGYGADDLAAAYHLPAAATGAQGTIAIIDAGAYPNLEADVNAYRAQYGLPACTVASGCLTIADQHGGPALPPATDFPNTYYEEEVGVETALDMDMASAACPSCKLIELQLPIGDALNGTKEHVDAAMADFGDAVNTAAKLGASAVSMSYQYPSDTDVEFGQAGRDLFHPGMAVLASSGDSGYEGNVHTGWPQNLPWVVSVGGTSLFQNGDGYTDVVWGGAGSGCETDLPAAIGAPPAVSANCGGHRASSDVSAVADPNTGVAVFDTYSPFSGAPYNWILVGGTSASSPFVAGLYARGGHTSQVMGPNTLYTAPKGAFTDVTLGQNAPAHVCPTATPALCSAQKGWDAPTGVGVPNGLAGF</sequence>
<organism evidence="6 7">
    <name type="scientific">Kutzneria kofuensis</name>
    <dbReference type="NCBI Taxonomy" id="103725"/>
    <lineage>
        <taxon>Bacteria</taxon>
        <taxon>Bacillati</taxon>
        <taxon>Actinomycetota</taxon>
        <taxon>Actinomycetes</taxon>
        <taxon>Pseudonocardiales</taxon>
        <taxon>Pseudonocardiaceae</taxon>
        <taxon>Kutzneria</taxon>
    </lineage>
</organism>
<dbReference type="AlphaFoldDB" id="A0A7W9KBM5"/>
<dbReference type="PROSITE" id="PS51695">
    <property type="entry name" value="SEDOLISIN"/>
    <property type="match status" value="1"/>
</dbReference>
<evidence type="ECO:0000256" key="4">
    <source>
        <dbReference type="SAM" id="SignalP"/>
    </source>
</evidence>
<dbReference type="GO" id="GO:0004252">
    <property type="term" value="F:serine-type endopeptidase activity"/>
    <property type="evidence" value="ECO:0007669"/>
    <property type="project" value="InterPro"/>
</dbReference>
<feature type="chain" id="PRO_5039696845" evidence="4">
    <location>
        <begin position="31"/>
        <end position="451"/>
    </location>
</feature>
<dbReference type="InterPro" id="IPR030400">
    <property type="entry name" value="Sedolisin_dom"/>
</dbReference>
<protein>
    <submittedName>
        <fullName evidence="6">Subtilase family serine protease</fullName>
    </submittedName>
</protein>
<dbReference type="Gene3D" id="3.40.50.200">
    <property type="entry name" value="Peptidase S8/S53 domain"/>
    <property type="match status" value="1"/>
</dbReference>
<dbReference type="RefSeq" id="WP_184858613.1">
    <property type="nucleotide sequence ID" value="NZ_BAAAWY010000002.1"/>
</dbReference>
<evidence type="ECO:0000313" key="7">
    <source>
        <dbReference type="Proteomes" id="UP000585638"/>
    </source>
</evidence>
<keyword evidence="4" id="KW-0732">Signal</keyword>
<evidence type="ECO:0000259" key="5">
    <source>
        <dbReference type="PROSITE" id="PS51695"/>
    </source>
</evidence>
<keyword evidence="3" id="KW-0720">Serine protease</keyword>
<keyword evidence="7" id="KW-1185">Reference proteome</keyword>
<keyword evidence="2" id="KW-0378">Hydrolase</keyword>
<evidence type="ECO:0000256" key="3">
    <source>
        <dbReference type="ARBA" id="ARBA00022825"/>
    </source>
</evidence>
<dbReference type="Proteomes" id="UP000585638">
    <property type="component" value="Unassembled WGS sequence"/>
</dbReference>
<dbReference type="PROSITE" id="PS00138">
    <property type="entry name" value="SUBTILASE_SER"/>
    <property type="match status" value="1"/>
</dbReference>
<dbReference type="GO" id="GO:0006508">
    <property type="term" value="P:proteolysis"/>
    <property type="evidence" value="ECO:0007669"/>
    <property type="project" value="UniProtKB-KW"/>
</dbReference>
<feature type="domain" description="Peptidase S53" evidence="5">
    <location>
        <begin position="93"/>
        <end position="451"/>
    </location>
</feature>
<accession>A0A7W9KBM5</accession>
<proteinExistence type="predicted"/>
<dbReference type="EMBL" id="JACHIR010000001">
    <property type="protein sequence ID" value="MBB5889633.1"/>
    <property type="molecule type" value="Genomic_DNA"/>
</dbReference>
<evidence type="ECO:0000313" key="6">
    <source>
        <dbReference type="EMBL" id="MBB5889633.1"/>
    </source>
</evidence>
<dbReference type="InterPro" id="IPR050819">
    <property type="entry name" value="Tripeptidyl-peptidase_I"/>
</dbReference>
<comment type="caution">
    <text evidence="6">The sequence shown here is derived from an EMBL/GenBank/DDBJ whole genome shotgun (WGS) entry which is preliminary data.</text>
</comment>
<dbReference type="SUPFAM" id="SSF52743">
    <property type="entry name" value="Subtilisin-like"/>
    <property type="match status" value="1"/>
</dbReference>
<dbReference type="PANTHER" id="PTHR14218:SF15">
    <property type="entry name" value="TRIPEPTIDYL-PEPTIDASE 1"/>
    <property type="match status" value="1"/>
</dbReference>
<reference evidence="6 7" key="1">
    <citation type="submission" date="2020-08" db="EMBL/GenBank/DDBJ databases">
        <title>Sequencing the genomes of 1000 actinobacteria strains.</title>
        <authorList>
            <person name="Klenk H.-P."/>
        </authorList>
    </citation>
    <scope>NUCLEOTIDE SEQUENCE [LARGE SCALE GENOMIC DNA]</scope>
    <source>
        <strain evidence="6 7">DSM 43851</strain>
    </source>
</reference>
<dbReference type="PANTHER" id="PTHR14218">
    <property type="entry name" value="PROTEASE S8 TRIPEPTIDYL PEPTIDASE I CLN2"/>
    <property type="match status" value="1"/>
</dbReference>
<dbReference type="GO" id="GO:0008240">
    <property type="term" value="F:tripeptidyl-peptidase activity"/>
    <property type="evidence" value="ECO:0007669"/>
    <property type="project" value="TreeGrafter"/>
</dbReference>
<name>A0A7W9KBM5_9PSEU</name>
<dbReference type="InterPro" id="IPR023828">
    <property type="entry name" value="Peptidase_S8_Ser-AS"/>
</dbReference>
<evidence type="ECO:0000256" key="1">
    <source>
        <dbReference type="ARBA" id="ARBA00022670"/>
    </source>
</evidence>
<dbReference type="InterPro" id="IPR036852">
    <property type="entry name" value="Peptidase_S8/S53_dom_sf"/>
</dbReference>
<feature type="signal peptide" evidence="4">
    <location>
        <begin position="1"/>
        <end position="30"/>
    </location>
</feature>
<gene>
    <name evidence="6" type="ORF">BJ998_000829</name>
</gene>